<evidence type="ECO:0000256" key="1">
    <source>
        <dbReference type="SAM" id="MobiDB-lite"/>
    </source>
</evidence>
<sequence>MRLSGTVWCKCLSGIPTKQRADSCSQPRQPRSSINVSSALSFKQSWPTIDGTQNLTDGPSSPSCLSGLSRSHADDNRSAARAGYGRRLMRKSLSRVLRRCASH</sequence>
<organism evidence="2 3">
    <name type="scientific">Viridothelium virens</name>
    <name type="common">Speckled blister lichen</name>
    <name type="synonym">Trypethelium virens</name>
    <dbReference type="NCBI Taxonomy" id="1048519"/>
    <lineage>
        <taxon>Eukaryota</taxon>
        <taxon>Fungi</taxon>
        <taxon>Dikarya</taxon>
        <taxon>Ascomycota</taxon>
        <taxon>Pezizomycotina</taxon>
        <taxon>Dothideomycetes</taxon>
        <taxon>Dothideomycetes incertae sedis</taxon>
        <taxon>Trypetheliales</taxon>
        <taxon>Trypetheliaceae</taxon>
        <taxon>Viridothelium</taxon>
    </lineage>
</organism>
<evidence type="ECO:0000313" key="2">
    <source>
        <dbReference type="EMBL" id="KAF2239675.1"/>
    </source>
</evidence>
<protein>
    <submittedName>
        <fullName evidence="2">Uncharacterized protein</fullName>
    </submittedName>
</protein>
<dbReference type="AlphaFoldDB" id="A0A6A6HNH7"/>
<reference evidence="2" key="1">
    <citation type="journal article" date="2020" name="Stud. Mycol.">
        <title>101 Dothideomycetes genomes: a test case for predicting lifestyles and emergence of pathogens.</title>
        <authorList>
            <person name="Haridas S."/>
            <person name="Albert R."/>
            <person name="Binder M."/>
            <person name="Bloem J."/>
            <person name="Labutti K."/>
            <person name="Salamov A."/>
            <person name="Andreopoulos B."/>
            <person name="Baker S."/>
            <person name="Barry K."/>
            <person name="Bills G."/>
            <person name="Bluhm B."/>
            <person name="Cannon C."/>
            <person name="Castanera R."/>
            <person name="Culley D."/>
            <person name="Daum C."/>
            <person name="Ezra D."/>
            <person name="Gonzalez J."/>
            <person name="Henrissat B."/>
            <person name="Kuo A."/>
            <person name="Liang C."/>
            <person name="Lipzen A."/>
            <person name="Lutzoni F."/>
            <person name="Magnuson J."/>
            <person name="Mondo S."/>
            <person name="Nolan M."/>
            <person name="Ohm R."/>
            <person name="Pangilinan J."/>
            <person name="Park H.-J."/>
            <person name="Ramirez L."/>
            <person name="Alfaro M."/>
            <person name="Sun H."/>
            <person name="Tritt A."/>
            <person name="Yoshinaga Y."/>
            <person name="Zwiers L.-H."/>
            <person name="Turgeon B."/>
            <person name="Goodwin S."/>
            <person name="Spatafora J."/>
            <person name="Crous P."/>
            <person name="Grigoriev I."/>
        </authorList>
    </citation>
    <scope>NUCLEOTIDE SEQUENCE</scope>
    <source>
        <strain evidence="2">Tuck. ex Michener</strain>
    </source>
</reference>
<feature type="compositionally biased region" description="Polar residues" evidence="1">
    <location>
        <begin position="22"/>
        <end position="57"/>
    </location>
</feature>
<keyword evidence="3" id="KW-1185">Reference proteome</keyword>
<feature type="compositionally biased region" description="Low complexity" evidence="1">
    <location>
        <begin position="58"/>
        <end position="70"/>
    </location>
</feature>
<gene>
    <name evidence="2" type="ORF">EV356DRAFT_107294</name>
</gene>
<dbReference type="Proteomes" id="UP000800092">
    <property type="component" value="Unassembled WGS sequence"/>
</dbReference>
<name>A0A6A6HNH7_VIRVR</name>
<evidence type="ECO:0000313" key="3">
    <source>
        <dbReference type="Proteomes" id="UP000800092"/>
    </source>
</evidence>
<dbReference type="EMBL" id="ML991772">
    <property type="protein sequence ID" value="KAF2239675.1"/>
    <property type="molecule type" value="Genomic_DNA"/>
</dbReference>
<proteinExistence type="predicted"/>
<accession>A0A6A6HNH7</accession>
<feature type="region of interest" description="Disordered" evidence="1">
    <location>
        <begin position="17"/>
        <end position="83"/>
    </location>
</feature>